<evidence type="ECO:0000313" key="2">
    <source>
        <dbReference type="Proteomes" id="UP001148737"/>
    </source>
</evidence>
<accession>A0ACC1QI75</accession>
<evidence type="ECO:0000313" key="1">
    <source>
        <dbReference type="EMBL" id="KAJ3473948.1"/>
    </source>
</evidence>
<organism evidence="1 2">
    <name type="scientific">Lecanicillium saksenae</name>
    <dbReference type="NCBI Taxonomy" id="468837"/>
    <lineage>
        <taxon>Eukaryota</taxon>
        <taxon>Fungi</taxon>
        <taxon>Dikarya</taxon>
        <taxon>Ascomycota</taxon>
        <taxon>Pezizomycotina</taxon>
        <taxon>Sordariomycetes</taxon>
        <taxon>Hypocreomycetidae</taxon>
        <taxon>Hypocreales</taxon>
        <taxon>Cordycipitaceae</taxon>
        <taxon>Lecanicillium</taxon>
    </lineage>
</organism>
<name>A0ACC1QI75_9HYPO</name>
<protein>
    <submittedName>
        <fullName evidence="1">Uncharacterized protein</fullName>
    </submittedName>
</protein>
<dbReference type="EMBL" id="JANAKD010002316">
    <property type="protein sequence ID" value="KAJ3473948.1"/>
    <property type="molecule type" value="Genomic_DNA"/>
</dbReference>
<dbReference type="Proteomes" id="UP001148737">
    <property type="component" value="Unassembled WGS sequence"/>
</dbReference>
<comment type="caution">
    <text evidence="1">The sequence shown here is derived from an EMBL/GenBank/DDBJ whole genome shotgun (WGS) entry which is preliminary data.</text>
</comment>
<proteinExistence type="predicted"/>
<sequence length="83" mass="8449">MKFTGLVALAGAAAAVTNSTQPQVVTTVVTAYTTYCPSRHAHATALTLSDLSLAQGPTVIRVNANKTITVTAATTLTITGMSL</sequence>
<keyword evidence="2" id="KW-1185">Reference proteome</keyword>
<gene>
    <name evidence="1" type="ORF">NLG97_g10060</name>
</gene>
<reference evidence="1" key="1">
    <citation type="submission" date="2022-07" db="EMBL/GenBank/DDBJ databases">
        <title>Genome Sequence of Lecanicillium saksenae.</title>
        <authorList>
            <person name="Buettner E."/>
        </authorList>
    </citation>
    <scope>NUCLEOTIDE SEQUENCE</scope>
    <source>
        <strain evidence="1">VT-O1</strain>
    </source>
</reference>